<keyword evidence="3 6" id="KW-0812">Transmembrane</keyword>
<name>A0ABW8AIB4_9ACTN</name>
<dbReference type="Pfam" id="PF02653">
    <property type="entry name" value="BPD_transp_2"/>
    <property type="match status" value="1"/>
</dbReference>
<feature type="transmembrane region" description="Helical" evidence="6">
    <location>
        <begin position="60"/>
        <end position="82"/>
    </location>
</feature>
<evidence type="ECO:0000256" key="4">
    <source>
        <dbReference type="ARBA" id="ARBA00022989"/>
    </source>
</evidence>
<evidence type="ECO:0000313" key="7">
    <source>
        <dbReference type="EMBL" id="MFI7585903.1"/>
    </source>
</evidence>
<dbReference type="PANTHER" id="PTHR43370">
    <property type="entry name" value="SUGAR ABC TRANSPORTER INTEGRAL MEMBRANE PROTEIN-RELATED"/>
    <property type="match status" value="1"/>
</dbReference>
<dbReference type="EMBL" id="JBITLV010000001">
    <property type="protein sequence ID" value="MFI7585903.1"/>
    <property type="molecule type" value="Genomic_DNA"/>
</dbReference>
<dbReference type="RefSeq" id="WP_398274597.1">
    <property type="nucleotide sequence ID" value="NZ_JBITLV010000001.1"/>
</dbReference>
<evidence type="ECO:0000256" key="6">
    <source>
        <dbReference type="SAM" id="Phobius"/>
    </source>
</evidence>
<reference evidence="7 8" key="1">
    <citation type="submission" date="2024-10" db="EMBL/GenBank/DDBJ databases">
        <title>The Natural Products Discovery Center: Release of the First 8490 Sequenced Strains for Exploring Actinobacteria Biosynthetic Diversity.</title>
        <authorList>
            <person name="Kalkreuter E."/>
            <person name="Kautsar S.A."/>
            <person name="Yang D."/>
            <person name="Bader C.D."/>
            <person name="Teijaro C.N."/>
            <person name="Fluegel L."/>
            <person name="Davis C.M."/>
            <person name="Simpson J.R."/>
            <person name="Lauterbach L."/>
            <person name="Steele A.D."/>
            <person name="Gui C."/>
            <person name="Meng S."/>
            <person name="Li G."/>
            <person name="Viehrig K."/>
            <person name="Ye F."/>
            <person name="Su P."/>
            <person name="Kiefer A.F."/>
            <person name="Nichols A."/>
            <person name="Cepeda A.J."/>
            <person name="Yan W."/>
            <person name="Fan B."/>
            <person name="Jiang Y."/>
            <person name="Adhikari A."/>
            <person name="Zheng C.-J."/>
            <person name="Schuster L."/>
            <person name="Cowan T.M."/>
            <person name="Smanski M.J."/>
            <person name="Chevrette M.G."/>
            <person name="De Carvalho L.P.S."/>
            <person name="Shen B."/>
        </authorList>
    </citation>
    <scope>NUCLEOTIDE SEQUENCE [LARGE SCALE GENOMIC DNA]</scope>
    <source>
        <strain evidence="7 8">NPDC049639</strain>
    </source>
</reference>
<organism evidence="7 8">
    <name type="scientific">Spongisporangium articulatum</name>
    <dbReference type="NCBI Taxonomy" id="3362603"/>
    <lineage>
        <taxon>Bacteria</taxon>
        <taxon>Bacillati</taxon>
        <taxon>Actinomycetota</taxon>
        <taxon>Actinomycetes</taxon>
        <taxon>Kineosporiales</taxon>
        <taxon>Kineosporiaceae</taxon>
        <taxon>Spongisporangium</taxon>
    </lineage>
</organism>
<feature type="transmembrane region" description="Helical" evidence="6">
    <location>
        <begin position="270"/>
        <end position="287"/>
    </location>
</feature>
<dbReference type="InterPro" id="IPR001851">
    <property type="entry name" value="ABC_transp_permease"/>
</dbReference>
<evidence type="ECO:0000256" key="3">
    <source>
        <dbReference type="ARBA" id="ARBA00022692"/>
    </source>
</evidence>
<sequence>MSLVADVLSGAVRGGTSIMYAGLGETVSEKAGVVNLGTEGCMLVGALGGFATAYSTGSPWLGVLVAAIAGGLLAAIHAVLVIGRGANQFASGLTLLFFALGLTSLYGAGYVGKEIHALNPIAIPGLSDIPFLGPILFDQDALTYLSYFTAPALFLLMVKTRPGLLLRTAGERAEVLTVHGYRISTVRYAAVIGGGMLSGIGGAHLSIAYAQSWFENMIVGRGFIAVALVIFASWQPIRVMAGAYLFGAALALSPALQARGVDLPVLNNQFALDVLPFVVTLLVLAFLGKRTLLAAPDELRKVFDNTAS</sequence>
<feature type="transmembrane region" description="Helical" evidence="6">
    <location>
        <begin position="188"/>
        <end position="210"/>
    </location>
</feature>
<feature type="transmembrane region" description="Helical" evidence="6">
    <location>
        <begin position="241"/>
        <end position="258"/>
    </location>
</feature>
<evidence type="ECO:0000256" key="5">
    <source>
        <dbReference type="ARBA" id="ARBA00023136"/>
    </source>
</evidence>
<comment type="subcellular location">
    <subcellularLocation>
        <location evidence="1">Cell membrane</location>
        <topology evidence="1">Multi-pass membrane protein</topology>
    </subcellularLocation>
</comment>
<dbReference type="Proteomes" id="UP001612915">
    <property type="component" value="Unassembled WGS sequence"/>
</dbReference>
<gene>
    <name evidence="7" type="ORF">ACIB24_02365</name>
</gene>
<feature type="transmembrane region" description="Helical" evidence="6">
    <location>
        <begin position="216"/>
        <end position="234"/>
    </location>
</feature>
<protein>
    <submittedName>
        <fullName evidence="7">ABC transporter permease</fullName>
    </submittedName>
</protein>
<evidence type="ECO:0000256" key="1">
    <source>
        <dbReference type="ARBA" id="ARBA00004651"/>
    </source>
</evidence>
<keyword evidence="5 6" id="KW-0472">Membrane</keyword>
<keyword evidence="2" id="KW-1003">Cell membrane</keyword>
<evidence type="ECO:0000256" key="2">
    <source>
        <dbReference type="ARBA" id="ARBA00022475"/>
    </source>
</evidence>
<proteinExistence type="predicted"/>
<dbReference type="CDD" id="cd06580">
    <property type="entry name" value="TM_PBP1_transp_TpRbsC_like"/>
    <property type="match status" value="1"/>
</dbReference>
<dbReference type="PANTHER" id="PTHR43370:SF2">
    <property type="entry name" value="ABC TRANSPORTER PERMEASE PROTEIN"/>
    <property type="match status" value="1"/>
</dbReference>
<keyword evidence="4 6" id="KW-1133">Transmembrane helix</keyword>
<feature type="transmembrane region" description="Helical" evidence="6">
    <location>
        <begin position="141"/>
        <end position="158"/>
    </location>
</feature>
<accession>A0ABW8AIB4</accession>
<feature type="transmembrane region" description="Helical" evidence="6">
    <location>
        <begin position="89"/>
        <end position="111"/>
    </location>
</feature>
<evidence type="ECO:0000313" key="8">
    <source>
        <dbReference type="Proteomes" id="UP001612915"/>
    </source>
</evidence>
<comment type="caution">
    <text evidence="7">The sequence shown here is derived from an EMBL/GenBank/DDBJ whole genome shotgun (WGS) entry which is preliminary data.</text>
</comment>
<keyword evidence="8" id="KW-1185">Reference proteome</keyword>